<dbReference type="SUPFAM" id="SSF103473">
    <property type="entry name" value="MFS general substrate transporter"/>
    <property type="match status" value="2"/>
</dbReference>
<evidence type="ECO:0000313" key="8">
    <source>
        <dbReference type="EMBL" id="MFD2028824.1"/>
    </source>
</evidence>
<gene>
    <name evidence="8" type="ORF">ACFSL2_25300</name>
</gene>
<dbReference type="PROSITE" id="PS50850">
    <property type="entry name" value="MFS"/>
    <property type="match status" value="1"/>
</dbReference>
<dbReference type="RefSeq" id="WP_377200487.1">
    <property type="nucleotide sequence ID" value="NZ_JBHUHF010000001.1"/>
</dbReference>
<feature type="transmembrane region" description="Helical" evidence="6">
    <location>
        <begin position="145"/>
        <end position="163"/>
    </location>
</feature>
<feature type="transmembrane region" description="Helical" evidence="6">
    <location>
        <begin position="373"/>
        <end position="396"/>
    </location>
</feature>
<dbReference type="PANTHER" id="PTHR23501:SF197">
    <property type="entry name" value="COMD"/>
    <property type="match status" value="1"/>
</dbReference>
<feature type="transmembrane region" description="Helical" evidence="6">
    <location>
        <begin position="450"/>
        <end position="472"/>
    </location>
</feature>
<accession>A0ABW4VGF4</accession>
<feature type="transmembrane region" description="Helical" evidence="6">
    <location>
        <begin position="408"/>
        <end position="430"/>
    </location>
</feature>
<feature type="transmembrane region" description="Helical" evidence="6">
    <location>
        <begin position="25"/>
        <end position="50"/>
    </location>
</feature>
<feature type="domain" description="Major facilitator superfamily (MFS) profile" evidence="7">
    <location>
        <begin position="26"/>
        <end position="476"/>
    </location>
</feature>
<comment type="subcellular location">
    <subcellularLocation>
        <location evidence="1">Cell membrane</location>
        <topology evidence="1">Multi-pass membrane protein</topology>
    </subcellularLocation>
</comment>
<feature type="transmembrane region" description="Helical" evidence="6">
    <location>
        <begin position="62"/>
        <end position="80"/>
    </location>
</feature>
<protein>
    <submittedName>
        <fullName evidence="8">MFS transporter</fullName>
    </submittedName>
</protein>
<keyword evidence="3 6" id="KW-1133">Transmembrane helix</keyword>
<evidence type="ECO:0000259" key="7">
    <source>
        <dbReference type="PROSITE" id="PS50850"/>
    </source>
</evidence>
<evidence type="ECO:0000313" key="9">
    <source>
        <dbReference type="Proteomes" id="UP001597338"/>
    </source>
</evidence>
<proteinExistence type="predicted"/>
<feature type="transmembrane region" description="Helical" evidence="6">
    <location>
        <begin position="92"/>
        <end position="115"/>
    </location>
</feature>
<evidence type="ECO:0000256" key="3">
    <source>
        <dbReference type="ARBA" id="ARBA00022989"/>
    </source>
</evidence>
<feature type="transmembrane region" description="Helical" evidence="6">
    <location>
        <begin position="175"/>
        <end position="198"/>
    </location>
</feature>
<name>A0ABW4VGF4_9MICO</name>
<dbReference type="InterPro" id="IPR036259">
    <property type="entry name" value="MFS_trans_sf"/>
</dbReference>
<feature type="compositionally biased region" description="Pro residues" evidence="5">
    <location>
        <begin position="481"/>
        <end position="496"/>
    </location>
</feature>
<evidence type="ECO:0000256" key="5">
    <source>
        <dbReference type="SAM" id="MobiDB-lite"/>
    </source>
</evidence>
<keyword evidence="2 6" id="KW-0812">Transmembrane</keyword>
<evidence type="ECO:0000256" key="2">
    <source>
        <dbReference type="ARBA" id="ARBA00022692"/>
    </source>
</evidence>
<keyword evidence="9" id="KW-1185">Reference proteome</keyword>
<dbReference type="InterPro" id="IPR011701">
    <property type="entry name" value="MFS"/>
</dbReference>
<evidence type="ECO:0000256" key="4">
    <source>
        <dbReference type="ARBA" id="ARBA00023136"/>
    </source>
</evidence>
<reference evidence="9" key="1">
    <citation type="journal article" date="2019" name="Int. J. Syst. Evol. Microbiol.">
        <title>The Global Catalogue of Microorganisms (GCM) 10K type strain sequencing project: providing services to taxonomists for standard genome sequencing and annotation.</title>
        <authorList>
            <consortium name="The Broad Institute Genomics Platform"/>
            <consortium name="The Broad Institute Genome Sequencing Center for Infectious Disease"/>
            <person name="Wu L."/>
            <person name="Ma J."/>
        </authorList>
    </citation>
    <scope>NUCLEOTIDE SEQUENCE [LARGE SCALE GENOMIC DNA]</scope>
    <source>
        <strain evidence="9">CCM 7043</strain>
    </source>
</reference>
<sequence length="509" mass="51646">MTTRTLDRTGPEPGPALHTRWNARLIGLVAVLALVNFVVDSAITAPLVVLPEMLDHFDTDQAAWLNATTMLAGVMWAPLLGKSADIYGKRKVLVLTLLISCAGAVVCALAPNLVVFVAGRLLQGAALAAMFLSVAIVRSVCEPRIAMIIVGVVTSGAAVLNIASRFLIEQLAVEFGFQILFVIGAAVAAAMAICVRHLVPESLIRTPGRIDIGGALLLGGGLAGVLGYVSLGSDLGWLAVGPLALLLGGVAALTRWFLVSSRKPDPLIDVRDLSGPLVLTLLVVFLAAGSYQSMLQLIPLITDVSAGQGLGYGLADQGSVALLLAAPGIGVTLGGPVSGWLATRLGPAPTLAGAVLLGTAATAGMFLGASWLPVALCCGFLLGITVGALGTSGFNMAGSVASPERQGIVSSLVMVMVSVGAVVFNFVGAAVLSSTTVDVAGEAANSATGVFGYIATACGAFAVAAVLAGTLVRTTHARRVPTPPAPLSPTPSPSTPSPERHRIDEGAHE</sequence>
<evidence type="ECO:0000256" key="1">
    <source>
        <dbReference type="ARBA" id="ARBA00004651"/>
    </source>
</evidence>
<comment type="caution">
    <text evidence="8">The sequence shown here is derived from an EMBL/GenBank/DDBJ whole genome shotgun (WGS) entry which is preliminary data.</text>
</comment>
<feature type="region of interest" description="Disordered" evidence="5">
    <location>
        <begin position="478"/>
        <end position="509"/>
    </location>
</feature>
<feature type="transmembrane region" description="Helical" evidence="6">
    <location>
        <begin position="235"/>
        <end position="258"/>
    </location>
</feature>
<feature type="transmembrane region" description="Helical" evidence="6">
    <location>
        <begin position="321"/>
        <end position="341"/>
    </location>
</feature>
<organism evidence="8 9">
    <name type="scientific">Promicromonospora aerolata</name>
    <dbReference type="NCBI Taxonomy" id="195749"/>
    <lineage>
        <taxon>Bacteria</taxon>
        <taxon>Bacillati</taxon>
        <taxon>Actinomycetota</taxon>
        <taxon>Actinomycetes</taxon>
        <taxon>Micrococcales</taxon>
        <taxon>Promicromonosporaceae</taxon>
        <taxon>Promicromonospora</taxon>
    </lineage>
</organism>
<dbReference type="InterPro" id="IPR020846">
    <property type="entry name" value="MFS_dom"/>
</dbReference>
<dbReference type="EMBL" id="JBHUHF010000001">
    <property type="protein sequence ID" value="MFD2028824.1"/>
    <property type="molecule type" value="Genomic_DNA"/>
</dbReference>
<feature type="transmembrane region" description="Helical" evidence="6">
    <location>
        <begin position="278"/>
        <end position="301"/>
    </location>
</feature>
<feature type="compositionally biased region" description="Basic and acidic residues" evidence="5">
    <location>
        <begin position="498"/>
        <end position="509"/>
    </location>
</feature>
<dbReference type="Proteomes" id="UP001597338">
    <property type="component" value="Unassembled WGS sequence"/>
</dbReference>
<dbReference type="Gene3D" id="1.20.1250.20">
    <property type="entry name" value="MFS general substrate transporter like domains"/>
    <property type="match status" value="2"/>
</dbReference>
<dbReference type="PANTHER" id="PTHR23501">
    <property type="entry name" value="MAJOR FACILITATOR SUPERFAMILY"/>
    <property type="match status" value="1"/>
</dbReference>
<feature type="transmembrane region" description="Helical" evidence="6">
    <location>
        <begin position="210"/>
        <end position="229"/>
    </location>
</feature>
<feature type="transmembrane region" description="Helical" evidence="6">
    <location>
        <begin position="121"/>
        <end position="138"/>
    </location>
</feature>
<feature type="transmembrane region" description="Helical" evidence="6">
    <location>
        <begin position="348"/>
        <end position="367"/>
    </location>
</feature>
<dbReference type="Pfam" id="PF07690">
    <property type="entry name" value="MFS_1"/>
    <property type="match status" value="1"/>
</dbReference>
<evidence type="ECO:0000256" key="6">
    <source>
        <dbReference type="SAM" id="Phobius"/>
    </source>
</evidence>
<keyword evidence="4 6" id="KW-0472">Membrane</keyword>